<evidence type="ECO:0008006" key="3">
    <source>
        <dbReference type="Google" id="ProtNLM"/>
    </source>
</evidence>
<evidence type="ECO:0000313" key="2">
    <source>
        <dbReference type="Proteomes" id="UP000183994"/>
    </source>
</evidence>
<protein>
    <recommendedName>
        <fullName evidence="3">Patatin-like phospholipase</fullName>
    </recommendedName>
</protein>
<dbReference type="RefSeq" id="WP_073475982.1">
    <property type="nucleotide sequence ID" value="NZ_FQZU01000012.1"/>
</dbReference>
<accession>A0A1M6MH04</accession>
<reference evidence="2" key="1">
    <citation type="submission" date="2016-11" db="EMBL/GenBank/DDBJ databases">
        <authorList>
            <person name="Varghese N."/>
            <person name="Submissions S."/>
        </authorList>
    </citation>
    <scope>NUCLEOTIDE SEQUENCE [LARGE SCALE GENOMIC DNA]</scope>
    <source>
        <strain evidence="2">DSM 16219</strain>
    </source>
</reference>
<dbReference type="AlphaFoldDB" id="A0A1M6MH04"/>
<gene>
    <name evidence="1" type="ORF">SAMN02745216_02360</name>
</gene>
<name>A0A1M6MH04_9BACT</name>
<dbReference type="SUPFAM" id="SSF52151">
    <property type="entry name" value="FabD/lysophospholipase-like"/>
    <property type="match status" value="1"/>
</dbReference>
<evidence type="ECO:0000313" key="1">
    <source>
        <dbReference type="EMBL" id="SHJ82754.1"/>
    </source>
</evidence>
<proteinExistence type="predicted"/>
<keyword evidence="2" id="KW-1185">Reference proteome</keyword>
<dbReference type="EMBL" id="FQZU01000012">
    <property type="protein sequence ID" value="SHJ82754.1"/>
    <property type="molecule type" value="Genomic_DNA"/>
</dbReference>
<dbReference type="InterPro" id="IPR016035">
    <property type="entry name" value="Acyl_Trfase/lysoPLipase"/>
</dbReference>
<dbReference type="STRING" id="1121393.SAMN02745216_02360"/>
<sequence length="379" mass="41907">MAQKSSAHSMKSGGADLLVLAGKSAYDHIRENGLQPSDVSAVLGASGAAKWLVLYGLDSAVFSQWFAGRTEPLELMGTSIGAWKLTAAAQDDSAAAFDRLKDAYISQSYKGRPTASDVSGESVRIMEIIMGRDGVNQILAHPYCRLSFSAVRCKGLMAREEAPLLIAGMAWAFGLNYVSRSLQGKVFERTVFHDPRTIDSVLDFSEFPPNFTPLNTGNFSQALLATGSIPLIMHGVKDIPGAPKGMYRDGGLLDYHPAIPMKPKSKGFILYPHFYPHAVRGWFDKKRTSRWADGEILDRTIILAPSPEFVDKLPFGRIPDRKDFSRFQDKDHIRQPAWKEAAQMSIKLGQDFLDLTDKGTIKTAVQLIDRDQDKARKRL</sequence>
<dbReference type="Proteomes" id="UP000183994">
    <property type="component" value="Unassembled WGS sequence"/>
</dbReference>
<dbReference type="OrthoDB" id="8586159at2"/>
<organism evidence="1 2">
    <name type="scientific">Desulfatibacillum alkenivorans DSM 16219</name>
    <dbReference type="NCBI Taxonomy" id="1121393"/>
    <lineage>
        <taxon>Bacteria</taxon>
        <taxon>Pseudomonadati</taxon>
        <taxon>Thermodesulfobacteriota</taxon>
        <taxon>Desulfobacteria</taxon>
        <taxon>Desulfobacterales</taxon>
        <taxon>Desulfatibacillaceae</taxon>
        <taxon>Desulfatibacillum</taxon>
    </lineage>
</organism>